<dbReference type="Proteomes" id="UP001327560">
    <property type="component" value="Chromosome 1"/>
</dbReference>
<keyword evidence="4" id="KW-1185">Reference proteome</keyword>
<feature type="domain" description="Aminotransferase-like plant mobile" evidence="2">
    <location>
        <begin position="46"/>
        <end position="355"/>
    </location>
</feature>
<protein>
    <recommendedName>
        <fullName evidence="2">Aminotransferase-like plant mobile domain-containing protein</fullName>
    </recommendedName>
</protein>
<dbReference type="EMBL" id="CP136890">
    <property type="protein sequence ID" value="WOK92194.1"/>
    <property type="molecule type" value="Genomic_DNA"/>
</dbReference>
<proteinExistence type="predicted"/>
<name>A0AAQ3JLN1_9LILI</name>
<evidence type="ECO:0000259" key="2">
    <source>
        <dbReference type="Pfam" id="PF10536"/>
    </source>
</evidence>
<dbReference type="PANTHER" id="PTHR46033">
    <property type="entry name" value="PROTEIN MAIN-LIKE 2"/>
    <property type="match status" value="1"/>
</dbReference>
<dbReference type="AlphaFoldDB" id="A0AAQ3JLN1"/>
<dbReference type="Pfam" id="PF10536">
    <property type="entry name" value="PMD"/>
    <property type="match status" value="1"/>
</dbReference>
<gene>
    <name evidence="3" type="ORF">Cni_G00885</name>
</gene>
<evidence type="ECO:0000256" key="1">
    <source>
        <dbReference type="SAM" id="Coils"/>
    </source>
</evidence>
<feature type="coiled-coil region" evidence="1">
    <location>
        <begin position="294"/>
        <end position="321"/>
    </location>
</feature>
<reference evidence="3 4" key="1">
    <citation type="submission" date="2023-10" db="EMBL/GenBank/DDBJ databases">
        <title>Chromosome-scale genome assembly provides insights into flower coloration mechanisms of Canna indica.</title>
        <authorList>
            <person name="Li C."/>
        </authorList>
    </citation>
    <scope>NUCLEOTIDE SEQUENCE [LARGE SCALE GENOMIC DNA]</scope>
    <source>
        <tissue evidence="3">Flower</tissue>
    </source>
</reference>
<dbReference type="InterPro" id="IPR044824">
    <property type="entry name" value="MAIN-like"/>
</dbReference>
<sequence length="385" mass="44546">MEASSTSIIGRCYPTRVSNFFAQTIVLNETQEALLQLTPFHCYTRIPQIRLDSSLLDYLIRQWDRTTNAFDIKGKKIPFTVEDVSLITGLKCYGDVVNFQNKEGKNDLQIQIFDGKPITRNLLESKLVDLRGIEDEATTRLFVRLVILYLFSTLFFAQKNYSVPESLVKYTENLEHLGDYNWSQAIHSFLVKHIDSAHKKIEQPNNWTEITIGGFSIVLNVWFFEHAKCHYDTLNEVNLNSPRLFHWVKASFKQKATHIRVVENLKSTEMIEVLHPTTHEAHLIKQANPQENSLQEQNCRIEKVEVELVEMRAKMTCLEKTIGDLIVENQRLHRLLRSHGIEDNTTIEVVKKRKKDSKEIIDVSDLPTKGNTVIMNNNVLLSHLE</sequence>
<dbReference type="GO" id="GO:0010073">
    <property type="term" value="P:meristem maintenance"/>
    <property type="evidence" value="ECO:0007669"/>
    <property type="project" value="InterPro"/>
</dbReference>
<keyword evidence="1" id="KW-0175">Coiled coil</keyword>
<organism evidence="3 4">
    <name type="scientific">Canna indica</name>
    <name type="common">Indian-shot</name>
    <dbReference type="NCBI Taxonomy" id="4628"/>
    <lineage>
        <taxon>Eukaryota</taxon>
        <taxon>Viridiplantae</taxon>
        <taxon>Streptophyta</taxon>
        <taxon>Embryophyta</taxon>
        <taxon>Tracheophyta</taxon>
        <taxon>Spermatophyta</taxon>
        <taxon>Magnoliopsida</taxon>
        <taxon>Liliopsida</taxon>
        <taxon>Zingiberales</taxon>
        <taxon>Cannaceae</taxon>
        <taxon>Canna</taxon>
    </lineage>
</organism>
<accession>A0AAQ3JLN1</accession>
<evidence type="ECO:0000313" key="3">
    <source>
        <dbReference type="EMBL" id="WOK92194.1"/>
    </source>
</evidence>
<dbReference type="PANTHER" id="PTHR46033:SF8">
    <property type="entry name" value="PROTEIN MAINTENANCE OF MERISTEMS-LIKE"/>
    <property type="match status" value="1"/>
</dbReference>
<evidence type="ECO:0000313" key="4">
    <source>
        <dbReference type="Proteomes" id="UP001327560"/>
    </source>
</evidence>
<dbReference type="InterPro" id="IPR019557">
    <property type="entry name" value="AminoTfrase-like_pln_mobile"/>
</dbReference>